<feature type="active site" description="Proton acceptor" evidence="2">
    <location>
        <position position="214"/>
    </location>
</feature>
<sequence length="351" mass="38967">MFTDILDPEDKTETIVVCSGGGSRGLWQWVLLLLIASRFRISMICGTSAGALNAYGFGKGAAAQQYVSENYKKVFAENALPITLPGLAEIQNGKLTFSLVNIKKYLLKGINLWDTFKLVTEKGQRNLIKQLLKNVLSAPALLNNAPLYDRIRDLQAINPGWTIPTYWNRVDMKTGSLDECGWDTGLAPAEEVASVVASTTIPLLWPLVADRWADGGLREGTPLAQIIEKVKAAVQLNPSRRFRIILLECTKDEMPEDALLANPIDVISQMVSIQMNESRRNDTKWIIEKNQEALNAIAAGLPTDLVPFELYRLRYPGAKSSLDFSKEAEADFTKSAHEVFETFIKDFDEAA</sequence>
<accession>A0ABM8UVZ6</accession>
<dbReference type="RefSeq" id="WP_215235707.1">
    <property type="nucleotide sequence ID" value="NZ_CAJRAU010000007.1"/>
</dbReference>
<evidence type="ECO:0000256" key="2">
    <source>
        <dbReference type="PROSITE-ProRule" id="PRU01161"/>
    </source>
</evidence>
<dbReference type="Proteomes" id="UP000679725">
    <property type="component" value="Unassembled WGS sequence"/>
</dbReference>
<proteinExistence type="predicted"/>
<evidence type="ECO:0000256" key="1">
    <source>
        <dbReference type="ARBA" id="ARBA00023098"/>
    </source>
</evidence>
<keyword evidence="2" id="KW-0442">Lipid degradation</keyword>
<dbReference type="InterPro" id="IPR016035">
    <property type="entry name" value="Acyl_Trfase/lysoPLipase"/>
</dbReference>
<dbReference type="SUPFAM" id="SSF52151">
    <property type="entry name" value="FabD/lysophospholipase-like"/>
    <property type="match status" value="1"/>
</dbReference>
<feature type="active site" description="Nucleophile" evidence="2">
    <location>
        <position position="48"/>
    </location>
</feature>
<organism evidence="4 5">
    <name type="scientific">Dyadobacter linearis</name>
    <dbReference type="NCBI Taxonomy" id="2823330"/>
    <lineage>
        <taxon>Bacteria</taxon>
        <taxon>Pseudomonadati</taxon>
        <taxon>Bacteroidota</taxon>
        <taxon>Cytophagia</taxon>
        <taxon>Cytophagales</taxon>
        <taxon>Spirosomataceae</taxon>
        <taxon>Dyadobacter</taxon>
    </lineage>
</organism>
<evidence type="ECO:0000313" key="4">
    <source>
        <dbReference type="EMBL" id="CAG5072889.1"/>
    </source>
</evidence>
<comment type="caution">
    <text evidence="4">The sequence shown here is derived from an EMBL/GenBank/DDBJ whole genome shotgun (WGS) entry which is preliminary data.</text>
</comment>
<feature type="short sequence motif" description="DGA/G" evidence="2">
    <location>
        <begin position="214"/>
        <end position="216"/>
    </location>
</feature>
<reference evidence="4 5" key="1">
    <citation type="submission" date="2021-04" db="EMBL/GenBank/DDBJ databases">
        <authorList>
            <person name="Rodrigo-Torres L."/>
            <person name="Arahal R. D."/>
            <person name="Lucena T."/>
        </authorList>
    </citation>
    <scope>NUCLEOTIDE SEQUENCE [LARGE SCALE GENOMIC DNA]</scope>
    <source>
        <strain evidence="4 5">CECT 9623</strain>
    </source>
</reference>
<feature type="short sequence motif" description="GXSXG" evidence="2">
    <location>
        <begin position="46"/>
        <end position="50"/>
    </location>
</feature>
<feature type="domain" description="PNPLA" evidence="3">
    <location>
        <begin position="16"/>
        <end position="227"/>
    </location>
</feature>
<name>A0ABM8UVZ6_9BACT</name>
<dbReference type="PROSITE" id="PS51635">
    <property type="entry name" value="PNPLA"/>
    <property type="match status" value="1"/>
</dbReference>
<dbReference type="InterPro" id="IPR002641">
    <property type="entry name" value="PNPLA_dom"/>
</dbReference>
<dbReference type="EMBL" id="CAJRAU010000007">
    <property type="protein sequence ID" value="CAG5072889.1"/>
    <property type="molecule type" value="Genomic_DNA"/>
</dbReference>
<feature type="short sequence motif" description="GXGXXG" evidence="2">
    <location>
        <begin position="20"/>
        <end position="25"/>
    </location>
</feature>
<keyword evidence="5" id="KW-1185">Reference proteome</keyword>
<keyword evidence="2" id="KW-0378">Hydrolase</keyword>
<dbReference type="Gene3D" id="3.40.1090.10">
    <property type="entry name" value="Cytosolic phospholipase A2 catalytic domain"/>
    <property type="match status" value="1"/>
</dbReference>
<dbReference type="Pfam" id="PF01734">
    <property type="entry name" value="Patatin"/>
    <property type="match status" value="1"/>
</dbReference>
<gene>
    <name evidence="4" type="ORF">DYBT9623_04428</name>
</gene>
<keyword evidence="1 2" id="KW-0443">Lipid metabolism</keyword>
<evidence type="ECO:0000259" key="3">
    <source>
        <dbReference type="PROSITE" id="PS51635"/>
    </source>
</evidence>
<protein>
    <recommendedName>
        <fullName evidence="3">PNPLA domain-containing protein</fullName>
    </recommendedName>
</protein>
<evidence type="ECO:0000313" key="5">
    <source>
        <dbReference type="Proteomes" id="UP000679725"/>
    </source>
</evidence>